<feature type="region of interest" description="Disordered" evidence="1">
    <location>
        <begin position="1"/>
        <end position="41"/>
    </location>
</feature>
<dbReference type="AlphaFoldDB" id="A0A9Q0G4W5"/>
<feature type="domain" description="FAD-binding" evidence="2">
    <location>
        <begin position="154"/>
        <end position="386"/>
    </location>
</feature>
<dbReference type="InterPro" id="IPR036188">
    <property type="entry name" value="FAD/NAD-bd_sf"/>
</dbReference>
<gene>
    <name evidence="3" type="ORF">Tsubulata_047482</name>
</gene>
<evidence type="ECO:0000256" key="1">
    <source>
        <dbReference type="SAM" id="MobiDB-lite"/>
    </source>
</evidence>
<evidence type="ECO:0000259" key="2">
    <source>
        <dbReference type="Pfam" id="PF01494"/>
    </source>
</evidence>
<protein>
    <recommendedName>
        <fullName evidence="2">FAD-binding domain-containing protein</fullName>
    </recommendedName>
</protein>
<dbReference type="EMBL" id="JAKUCV010002642">
    <property type="protein sequence ID" value="KAJ4841926.1"/>
    <property type="molecule type" value="Genomic_DNA"/>
</dbReference>
<dbReference type="SUPFAM" id="SSF51905">
    <property type="entry name" value="FAD/NAD(P)-binding domain"/>
    <property type="match status" value="1"/>
</dbReference>
<dbReference type="Gene3D" id="3.50.50.60">
    <property type="entry name" value="FAD/NAD(P)-binding domain"/>
    <property type="match status" value="1"/>
</dbReference>
<dbReference type="GO" id="GO:0071949">
    <property type="term" value="F:FAD binding"/>
    <property type="evidence" value="ECO:0007669"/>
    <property type="project" value="InterPro"/>
</dbReference>
<keyword evidence="4" id="KW-1185">Reference proteome</keyword>
<name>A0A9Q0G4W5_9ROSI</name>
<organism evidence="3 4">
    <name type="scientific">Turnera subulata</name>
    <dbReference type="NCBI Taxonomy" id="218843"/>
    <lineage>
        <taxon>Eukaryota</taxon>
        <taxon>Viridiplantae</taxon>
        <taxon>Streptophyta</taxon>
        <taxon>Embryophyta</taxon>
        <taxon>Tracheophyta</taxon>
        <taxon>Spermatophyta</taxon>
        <taxon>Magnoliopsida</taxon>
        <taxon>eudicotyledons</taxon>
        <taxon>Gunneridae</taxon>
        <taxon>Pentapetalae</taxon>
        <taxon>rosids</taxon>
        <taxon>fabids</taxon>
        <taxon>Malpighiales</taxon>
        <taxon>Passifloraceae</taxon>
        <taxon>Turnera</taxon>
    </lineage>
</organism>
<feature type="non-terminal residue" evidence="3">
    <location>
        <position position="1"/>
    </location>
</feature>
<reference evidence="3" key="2">
    <citation type="journal article" date="2023" name="Plants (Basel)">
        <title>Annotation of the Turnera subulata (Passifloraceae) Draft Genome Reveals the S-Locus Evolved after the Divergence of Turneroideae from Passifloroideae in a Stepwise Manner.</title>
        <authorList>
            <person name="Henning P.M."/>
            <person name="Roalson E.H."/>
            <person name="Mir W."/>
            <person name="McCubbin A.G."/>
            <person name="Shore J.S."/>
        </authorList>
    </citation>
    <scope>NUCLEOTIDE SEQUENCE</scope>
    <source>
        <strain evidence="3">F60SS</strain>
    </source>
</reference>
<dbReference type="InterPro" id="IPR053212">
    <property type="entry name" value="DHP_3-monooxygenase"/>
</dbReference>
<feature type="compositionally biased region" description="Basic and acidic residues" evidence="1">
    <location>
        <begin position="1"/>
        <end position="13"/>
    </location>
</feature>
<dbReference type="SUPFAM" id="SSF54373">
    <property type="entry name" value="FAD-linked reductases, C-terminal domain"/>
    <property type="match status" value="1"/>
</dbReference>
<dbReference type="Pfam" id="PF01494">
    <property type="entry name" value="FAD_binding_3"/>
    <property type="match status" value="1"/>
</dbReference>
<dbReference type="Proteomes" id="UP001141552">
    <property type="component" value="Unassembled WGS sequence"/>
</dbReference>
<comment type="caution">
    <text evidence="3">The sequence shown here is derived from an EMBL/GenBank/DDBJ whole genome shotgun (WGS) entry which is preliminary data.</text>
</comment>
<accession>A0A9Q0G4W5</accession>
<evidence type="ECO:0000313" key="4">
    <source>
        <dbReference type="Proteomes" id="UP001141552"/>
    </source>
</evidence>
<sequence length="434" mass="48570">EAIILESKREIHNRTNKTSVSEPSNEEKTQRSKEGREKMGKGKAIIVGGSVAGLSTAHAVLKAGWDVVVLEKAHVAPKGSPTGAGLAIDTQSIGVIESWLPDPHLLQDTTFPLDIDENFHFRSGHWSDLHGLLHDHLPPEVFLWGHLFLSFTTSEDKSSVTVKAKVLDTEEIIEITGNVLIAADGSLSAIRKTFLPDMKLRYSGYCAWRGVLHFAGHEDSETITGIRRAYPDLGKCLYFSLDGKSHTIMYELHNKRLNWIWYVNRPEPELKPNSVTLKVSEEEIKSMIEEAKKTWVPEFVRVMEDTMEPFINAIYDADPLERLYWDNVVLVGDASHPTTPHGVRSTNFAIMDAASLGRCLGKWGVENVQSALEEYQNTRLPVHAKQVLYSRRLGQLKQGMALPDRGPFDIKTATPKECEELQQKNMPFAGKAPL</sequence>
<dbReference type="PANTHER" id="PTHR47469">
    <property type="entry name" value="MONOOXYGENASE-LIKE"/>
    <property type="match status" value="1"/>
</dbReference>
<dbReference type="InterPro" id="IPR002938">
    <property type="entry name" value="FAD-bd"/>
</dbReference>
<dbReference type="OrthoDB" id="16820at2759"/>
<reference evidence="3" key="1">
    <citation type="submission" date="2022-02" db="EMBL/GenBank/DDBJ databases">
        <authorList>
            <person name="Henning P.M."/>
            <person name="McCubbin A.G."/>
            <person name="Shore J.S."/>
        </authorList>
    </citation>
    <scope>NUCLEOTIDE SEQUENCE</scope>
    <source>
        <strain evidence="3">F60SS</strain>
        <tissue evidence="3">Leaves</tissue>
    </source>
</reference>
<evidence type="ECO:0000313" key="3">
    <source>
        <dbReference type="EMBL" id="KAJ4841926.1"/>
    </source>
</evidence>
<proteinExistence type="predicted"/>
<feature type="compositionally biased region" description="Basic and acidic residues" evidence="1">
    <location>
        <begin position="25"/>
        <end position="40"/>
    </location>
</feature>
<dbReference type="PANTHER" id="PTHR47469:SF2">
    <property type="entry name" value="OS06G0597600 PROTEIN"/>
    <property type="match status" value="1"/>
</dbReference>
<dbReference type="PRINTS" id="PR00420">
    <property type="entry name" value="RNGMNOXGNASE"/>
</dbReference>